<evidence type="ECO:0000256" key="4">
    <source>
        <dbReference type="ARBA" id="ARBA00023033"/>
    </source>
</evidence>
<dbReference type="PANTHER" id="PTHR46972">
    <property type="entry name" value="MONOOXYGENASE ASQM-RELATED"/>
    <property type="match status" value="1"/>
</dbReference>
<keyword evidence="1" id="KW-0285">Flavoprotein</keyword>
<keyword evidence="2" id="KW-0274">FAD</keyword>
<keyword evidence="5" id="KW-1133">Transmembrane helix</keyword>
<comment type="caution">
    <text evidence="7">The sequence shown here is derived from an EMBL/GenBank/DDBJ whole genome shotgun (WGS) entry which is preliminary data.</text>
</comment>
<feature type="transmembrane region" description="Helical" evidence="5">
    <location>
        <begin position="406"/>
        <end position="424"/>
    </location>
</feature>
<dbReference type="InterPro" id="IPR036188">
    <property type="entry name" value="FAD/NAD-bd_sf"/>
</dbReference>
<evidence type="ECO:0000259" key="6">
    <source>
        <dbReference type="Pfam" id="PF01494"/>
    </source>
</evidence>
<dbReference type="EMBL" id="JAGMUV010000003">
    <property type="protein sequence ID" value="KAH7166330.1"/>
    <property type="molecule type" value="Genomic_DNA"/>
</dbReference>
<accession>A0A9P9FMY4</accession>
<dbReference type="Gene3D" id="3.50.50.60">
    <property type="entry name" value="FAD/NAD(P)-binding domain"/>
    <property type="match status" value="1"/>
</dbReference>
<dbReference type="AlphaFoldDB" id="A0A9P9FMY4"/>
<dbReference type="InterPro" id="IPR002938">
    <property type="entry name" value="FAD-bd"/>
</dbReference>
<keyword evidence="5" id="KW-0472">Membrane</keyword>
<keyword evidence="5" id="KW-0812">Transmembrane</keyword>
<evidence type="ECO:0000256" key="1">
    <source>
        <dbReference type="ARBA" id="ARBA00022630"/>
    </source>
</evidence>
<evidence type="ECO:0000256" key="3">
    <source>
        <dbReference type="ARBA" id="ARBA00023002"/>
    </source>
</evidence>
<evidence type="ECO:0000313" key="7">
    <source>
        <dbReference type="EMBL" id="KAH7166330.1"/>
    </source>
</evidence>
<dbReference type="OrthoDB" id="655030at2759"/>
<evidence type="ECO:0000256" key="2">
    <source>
        <dbReference type="ARBA" id="ARBA00022827"/>
    </source>
</evidence>
<dbReference type="PRINTS" id="PR00420">
    <property type="entry name" value="RNGMNOXGNASE"/>
</dbReference>
<protein>
    <recommendedName>
        <fullName evidence="6">FAD-binding domain-containing protein</fullName>
    </recommendedName>
</protein>
<proteinExistence type="predicted"/>
<reference evidence="7" key="1">
    <citation type="journal article" date="2021" name="Nat. Commun.">
        <title>Genetic determinants of endophytism in the Arabidopsis root mycobiome.</title>
        <authorList>
            <person name="Mesny F."/>
            <person name="Miyauchi S."/>
            <person name="Thiergart T."/>
            <person name="Pickel B."/>
            <person name="Atanasova L."/>
            <person name="Karlsson M."/>
            <person name="Huettel B."/>
            <person name="Barry K.W."/>
            <person name="Haridas S."/>
            <person name="Chen C."/>
            <person name="Bauer D."/>
            <person name="Andreopoulos W."/>
            <person name="Pangilinan J."/>
            <person name="LaButti K."/>
            <person name="Riley R."/>
            <person name="Lipzen A."/>
            <person name="Clum A."/>
            <person name="Drula E."/>
            <person name="Henrissat B."/>
            <person name="Kohler A."/>
            <person name="Grigoriev I.V."/>
            <person name="Martin F.M."/>
            <person name="Hacquard S."/>
        </authorList>
    </citation>
    <scope>NUCLEOTIDE SEQUENCE</scope>
    <source>
        <strain evidence="7">MPI-CAGE-AT-0147</strain>
    </source>
</reference>
<evidence type="ECO:0000313" key="8">
    <source>
        <dbReference type="Proteomes" id="UP000738349"/>
    </source>
</evidence>
<evidence type="ECO:0000256" key="5">
    <source>
        <dbReference type="SAM" id="Phobius"/>
    </source>
</evidence>
<dbReference type="PANTHER" id="PTHR46972:SF1">
    <property type="entry name" value="FAD DEPENDENT OXIDOREDUCTASE DOMAIN-CONTAINING PROTEIN"/>
    <property type="match status" value="1"/>
</dbReference>
<dbReference type="Proteomes" id="UP000738349">
    <property type="component" value="Unassembled WGS sequence"/>
</dbReference>
<dbReference type="Pfam" id="PF01494">
    <property type="entry name" value="FAD_binding_3"/>
    <property type="match status" value="1"/>
</dbReference>
<organism evidence="7 8">
    <name type="scientific">Dactylonectria macrodidyma</name>
    <dbReference type="NCBI Taxonomy" id="307937"/>
    <lineage>
        <taxon>Eukaryota</taxon>
        <taxon>Fungi</taxon>
        <taxon>Dikarya</taxon>
        <taxon>Ascomycota</taxon>
        <taxon>Pezizomycotina</taxon>
        <taxon>Sordariomycetes</taxon>
        <taxon>Hypocreomycetidae</taxon>
        <taxon>Hypocreales</taxon>
        <taxon>Nectriaceae</taxon>
        <taxon>Dactylonectria</taxon>
    </lineage>
</organism>
<feature type="domain" description="FAD-binding" evidence="6">
    <location>
        <begin position="311"/>
        <end position="390"/>
    </location>
</feature>
<keyword evidence="4" id="KW-0503">Monooxygenase</keyword>
<dbReference type="GO" id="GO:0071949">
    <property type="term" value="F:FAD binding"/>
    <property type="evidence" value="ECO:0007669"/>
    <property type="project" value="InterPro"/>
</dbReference>
<name>A0A9P9FMY4_9HYPO</name>
<keyword evidence="8" id="KW-1185">Reference proteome</keyword>
<dbReference type="GO" id="GO:0004497">
    <property type="term" value="F:monooxygenase activity"/>
    <property type="evidence" value="ECO:0007669"/>
    <property type="project" value="UniProtKB-KW"/>
</dbReference>
<sequence>MAPMDTKTGVRRHFLEGKTIIIAGAGVAGSAFLVGLRRLWNPEWKSPTIHIYDRDSQETTAQRETYTLSLAGYDATGGLSAIRNLGLLDQTLDKAVSGLDSTGAFKIWGPDWKEHISFRHKPFEGLPASSIRIPRKDLRQVLHDGFGPEDTVEWGAKCVSAQRLEDGRIRVQVVRGASDQETTTEEECDILIAADGASSKLRAYLRPDDNLDFAGAVLRGGVSRFEGPLPKPLGQDWGFMLSGTGISCFFSPVDKNSLVWTVGRLEDTPVPPLDLKDAEQVQAVIDRGLELGSELQEPFRTVVANTDLKTVLSINARDKKPFVHEKVDELPVIFIGDANHALSPFSGYGANLALADAWDLAEQLCKRETLQEAVAAYDKLAAPRATRILKGSRARLKAGHSTGVQYWMFWLMLVVGKFMGWVLGRKVT</sequence>
<feature type="transmembrane region" description="Helical" evidence="5">
    <location>
        <begin position="20"/>
        <end position="40"/>
    </location>
</feature>
<gene>
    <name evidence="7" type="ORF">EDB81DRAFT_782130</name>
</gene>
<dbReference type="SUPFAM" id="SSF51905">
    <property type="entry name" value="FAD/NAD(P)-binding domain"/>
    <property type="match status" value="1"/>
</dbReference>
<keyword evidence="3" id="KW-0560">Oxidoreductase</keyword>